<protein>
    <recommendedName>
        <fullName evidence="4">SPW repeat-containing protein</fullName>
    </recommendedName>
</protein>
<evidence type="ECO:0000313" key="2">
    <source>
        <dbReference type="EMBL" id="SHI40294.1"/>
    </source>
</evidence>
<dbReference type="RefSeq" id="WP_073125878.1">
    <property type="nucleotide sequence ID" value="NZ_FQZA01000001.1"/>
</dbReference>
<keyword evidence="1" id="KW-0472">Membrane</keyword>
<organism evidence="2 3">
    <name type="scientific">Palleronia salina</name>
    <dbReference type="NCBI Taxonomy" id="313368"/>
    <lineage>
        <taxon>Bacteria</taxon>
        <taxon>Pseudomonadati</taxon>
        <taxon>Pseudomonadota</taxon>
        <taxon>Alphaproteobacteria</taxon>
        <taxon>Rhodobacterales</taxon>
        <taxon>Roseobacteraceae</taxon>
        <taxon>Palleronia</taxon>
    </lineage>
</organism>
<sequence>MFHPTPWHFWPVLTIALIWHLFGVIDYTATQLDLAFWMSMATETQRQFISTMPDWVDAVWAVSVWAGLAGVLLMAFRTGFAPLILAASFLATLVLTLWLAISADPSLVQLVGPVGVWVMVGATVLSLILWLWARAMHQEGVID</sequence>
<keyword evidence="1" id="KW-0812">Transmembrane</keyword>
<reference evidence="2 3" key="1">
    <citation type="submission" date="2016-11" db="EMBL/GenBank/DDBJ databases">
        <authorList>
            <person name="Jaros S."/>
            <person name="Januszkiewicz K."/>
            <person name="Wedrychowicz H."/>
        </authorList>
    </citation>
    <scope>NUCLEOTIDE SEQUENCE [LARGE SCALE GENOMIC DNA]</scope>
    <source>
        <strain evidence="2 3">DSM 26892</strain>
    </source>
</reference>
<dbReference type="Proteomes" id="UP000184040">
    <property type="component" value="Unassembled WGS sequence"/>
</dbReference>
<dbReference type="EMBL" id="FQZA01000001">
    <property type="protein sequence ID" value="SHI40294.1"/>
    <property type="molecule type" value="Genomic_DNA"/>
</dbReference>
<feature type="transmembrane region" description="Helical" evidence="1">
    <location>
        <begin position="7"/>
        <end position="29"/>
    </location>
</feature>
<evidence type="ECO:0000313" key="3">
    <source>
        <dbReference type="Proteomes" id="UP000184040"/>
    </source>
</evidence>
<feature type="transmembrane region" description="Helical" evidence="1">
    <location>
        <begin position="58"/>
        <end position="76"/>
    </location>
</feature>
<keyword evidence="1" id="KW-1133">Transmembrane helix</keyword>
<evidence type="ECO:0008006" key="4">
    <source>
        <dbReference type="Google" id="ProtNLM"/>
    </source>
</evidence>
<proteinExistence type="predicted"/>
<gene>
    <name evidence="2" type="ORF">SAMN04488012_101264</name>
</gene>
<evidence type="ECO:0000256" key="1">
    <source>
        <dbReference type="SAM" id="Phobius"/>
    </source>
</evidence>
<keyword evidence="3" id="KW-1185">Reference proteome</keyword>
<accession>A0A1M6AUW1</accession>
<feature type="transmembrane region" description="Helical" evidence="1">
    <location>
        <begin position="83"/>
        <end position="101"/>
    </location>
</feature>
<name>A0A1M6AUW1_9RHOB</name>
<feature type="transmembrane region" description="Helical" evidence="1">
    <location>
        <begin position="107"/>
        <end position="133"/>
    </location>
</feature>
<dbReference type="AlphaFoldDB" id="A0A1M6AUW1"/>